<dbReference type="OrthoDB" id="532682at2759"/>
<comment type="caution">
    <text evidence="1">The sequence shown here is derived from an EMBL/GenBank/DDBJ whole genome shotgun (WGS) entry which is preliminary data.</text>
</comment>
<feature type="non-terminal residue" evidence="1">
    <location>
        <position position="70"/>
    </location>
</feature>
<dbReference type="Proteomes" id="UP000279307">
    <property type="component" value="Chromosome 1"/>
</dbReference>
<evidence type="ECO:0000313" key="2">
    <source>
        <dbReference type="Proteomes" id="UP000279307"/>
    </source>
</evidence>
<gene>
    <name evidence="1" type="ORF">DMN91_001106</name>
</gene>
<protein>
    <submittedName>
        <fullName evidence="1">Uncharacterized protein</fullName>
    </submittedName>
</protein>
<organism evidence="1 2">
    <name type="scientific">Ooceraea biroi</name>
    <name type="common">Clonal raider ant</name>
    <name type="synonym">Cerapachys biroi</name>
    <dbReference type="NCBI Taxonomy" id="2015173"/>
    <lineage>
        <taxon>Eukaryota</taxon>
        <taxon>Metazoa</taxon>
        <taxon>Ecdysozoa</taxon>
        <taxon>Arthropoda</taxon>
        <taxon>Hexapoda</taxon>
        <taxon>Insecta</taxon>
        <taxon>Pterygota</taxon>
        <taxon>Neoptera</taxon>
        <taxon>Endopterygota</taxon>
        <taxon>Hymenoptera</taxon>
        <taxon>Apocrita</taxon>
        <taxon>Aculeata</taxon>
        <taxon>Formicoidea</taxon>
        <taxon>Formicidae</taxon>
        <taxon>Dorylinae</taxon>
        <taxon>Ooceraea</taxon>
    </lineage>
</organism>
<reference evidence="1 2" key="1">
    <citation type="journal article" date="2018" name="Genome Res.">
        <title>The genomic architecture and molecular evolution of ant odorant receptors.</title>
        <authorList>
            <person name="McKenzie S.K."/>
            <person name="Kronauer D.J.C."/>
        </authorList>
    </citation>
    <scope>NUCLEOTIDE SEQUENCE [LARGE SCALE GENOMIC DNA]</scope>
    <source>
        <strain evidence="1">Clonal line C1</strain>
    </source>
</reference>
<dbReference type="AlphaFoldDB" id="A0A3L8E4G1"/>
<sequence length="70" mass="7796">MTNPPLKTFQKMDEIFGRSSADDGKPSVGIGFVYDIFVTKSPLKTLQKMDELLGIKNTETMGFPTIRLSL</sequence>
<name>A0A3L8E4G1_OOCBI</name>
<proteinExistence type="predicted"/>
<evidence type="ECO:0000313" key="1">
    <source>
        <dbReference type="EMBL" id="RLU27305.1"/>
    </source>
</evidence>
<accession>A0A3L8E4G1</accession>
<dbReference type="EMBL" id="QOIP01000001">
    <property type="protein sequence ID" value="RLU27305.1"/>
    <property type="molecule type" value="Genomic_DNA"/>
</dbReference>